<dbReference type="GO" id="GO:0016887">
    <property type="term" value="F:ATP hydrolysis activity"/>
    <property type="evidence" value="ECO:0007669"/>
    <property type="project" value="TreeGrafter"/>
</dbReference>
<dbReference type="InterPro" id="IPR001650">
    <property type="entry name" value="Helicase_C-like"/>
</dbReference>
<organism evidence="2 3">
    <name type="scientific">Pseudomonas phage PSV3</name>
    <dbReference type="NCBI Taxonomy" id="3003632"/>
    <lineage>
        <taxon>Viruses</taxon>
        <taxon>Duplodnaviria</taxon>
        <taxon>Heunggongvirae</taxon>
        <taxon>Uroviricota</taxon>
        <taxon>Caudoviricetes</taxon>
        <taxon>Jondennisvirinae</taxon>
        <taxon>Septimatrevirus</taxon>
    </lineage>
</organism>
<evidence type="ECO:0000313" key="2">
    <source>
        <dbReference type="EMBL" id="WBF76853.1"/>
    </source>
</evidence>
<evidence type="ECO:0000313" key="3">
    <source>
        <dbReference type="Proteomes" id="UP001213034"/>
    </source>
</evidence>
<sequence length="256" mass="28027">MSPLIARPTRTEIDLSKVGVTAGEFNSKQLEAAVDTDEVVFNAVREMTEIAYDRSTWLIFATGIDNTEHVANVIQSYGLEVLPVHSKLPAKTNTERLRAFKAGELRGLVSGQKLTTGFDHPPIDFIGDLNPTLSPGKHVQKLGRGTRPSPDIGKQNCLYADFAGNVRRLGPINDPRIPNRPGKGGGDAPVRICDVCGVYNHAAARQCINCGTEFTFETKLFATAGTLEPLRSDAPIVEYFDVCGPAVYQLRHRIYF</sequence>
<name>A0AAE9W423_9CAUD</name>
<dbReference type="PANTHER" id="PTHR47962">
    <property type="entry name" value="ATP-DEPENDENT HELICASE LHR-RELATED-RELATED"/>
    <property type="match status" value="1"/>
</dbReference>
<dbReference type="PANTHER" id="PTHR47962:SF7">
    <property type="entry name" value="MITOCHONDRIAL ATP-DEPENDENT HELICASE IRC3-RELATED"/>
    <property type="match status" value="1"/>
</dbReference>
<dbReference type="Gene3D" id="3.40.50.300">
    <property type="entry name" value="P-loop containing nucleotide triphosphate hydrolases"/>
    <property type="match status" value="1"/>
</dbReference>
<dbReference type="Pfam" id="PF00271">
    <property type="entry name" value="Helicase_C"/>
    <property type="match status" value="1"/>
</dbReference>
<proteinExistence type="predicted"/>
<dbReference type="EMBL" id="OP712466">
    <property type="protein sequence ID" value="WBF76853.1"/>
    <property type="molecule type" value="Genomic_DNA"/>
</dbReference>
<reference evidence="2 3" key="1">
    <citation type="submission" date="2022-10" db="EMBL/GenBank/DDBJ databases">
        <authorList>
            <person name="Li J.H."/>
            <person name="Ding Y.F."/>
            <person name="Wei Y.L."/>
        </authorList>
    </citation>
    <scope>NUCLEOTIDE SEQUENCE [LARGE SCALE GENOMIC DNA]</scope>
</reference>
<dbReference type="Proteomes" id="UP001213034">
    <property type="component" value="Segment"/>
</dbReference>
<protein>
    <recommendedName>
        <fullName evidence="1">Helicase C-terminal domain-containing protein</fullName>
    </recommendedName>
</protein>
<dbReference type="SMART" id="SM00490">
    <property type="entry name" value="HELICc"/>
    <property type="match status" value="1"/>
</dbReference>
<dbReference type="PROSITE" id="PS51194">
    <property type="entry name" value="HELICASE_CTER"/>
    <property type="match status" value="1"/>
</dbReference>
<gene>
    <name evidence="2" type="ORF">PSV3_00151</name>
</gene>
<feature type="domain" description="Helicase C-terminal" evidence="1">
    <location>
        <begin position="35"/>
        <end position="188"/>
    </location>
</feature>
<evidence type="ECO:0000259" key="1">
    <source>
        <dbReference type="PROSITE" id="PS51194"/>
    </source>
</evidence>
<dbReference type="InterPro" id="IPR052511">
    <property type="entry name" value="ATP-dep_Helicase"/>
</dbReference>
<dbReference type="InterPro" id="IPR027417">
    <property type="entry name" value="P-loop_NTPase"/>
</dbReference>
<keyword evidence="3" id="KW-1185">Reference proteome</keyword>
<dbReference type="GO" id="GO:0003677">
    <property type="term" value="F:DNA binding"/>
    <property type="evidence" value="ECO:0007669"/>
    <property type="project" value="TreeGrafter"/>
</dbReference>
<accession>A0AAE9W423</accession>
<dbReference type="SUPFAM" id="SSF52540">
    <property type="entry name" value="P-loop containing nucleoside triphosphate hydrolases"/>
    <property type="match status" value="1"/>
</dbReference>